<reference evidence="1 2" key="1">
    <citation type="submission" date="2014-02" db="EMBL/GenBank/DDBJ databases">
        <title>The small core and large imbalanced accessory genome model reveals a collaborative survival strategy of Sorangium cellulosum strains in nature.</title>
        <authorList>
            <person name="Han K."/>
            <person name="Peng R."/>
            <person name="Blom J."/>
            <person name="Li Y.-Z."/>
        </authorList>
    </citation>
    <scope>NUCLEOTIDE SEQUENCE [LARGE SCALE GENOMIC DNA]</scope>
    <source>
        <strain evidence="1 2">So0008-312</strain>
    </source>
</reference>
<protein>
    <recommendedName>
        <fullName evidence="3">Di-haem cytochrome c peroxidase domain-containing protein</fullName>
    </recommendedName>
</protein>
<evidence type="ECO:0000313" key="2">
    <source>
        <dbReference type="Proteomes" id="UP000075260"/>
    </source>
</evidence>
<sequence>MAVGAIALVAMGALDEEPSVAFSEEQPFGQPSPYSNGRSCAACHAPEDSFTLTPDNVTRLLDHGPVR</sequence>
<evidence type="ECO:0000313" key="1">
    <source>
        <dbReference type="EMBL" id="KYF71227.1"/>
    </source>
</evidence>
<gene>
    <name evidence="1" type="ORF">BE15_22970</name>
</gene>
<comment type="caution">
    <text evidence="1">The sequence shown here is derived from an EMBL/GenBank/DDBJ whole genome shotgun (WGS) entry which is preliminary data.</text>
</comment>
<dbReference type="EMBL" id="JEMA01000350">
    <property type="protein sequence ID" value="KYF71227.1"/>
    <property type="molecule type" value="Genomic_DNA"/>
</dbReference>
<proteinExistence type="predicted"/>
<dbReference type="AlphaFoldDB" id="A0A150QT70"/>
<accession>A0A150QT70</accession>
<name>A0A150QT70_SORCE</name>
<evidence type="ECO:0008006" key="3">
    <source>
        <dbReference type="Google" id="ProtNLM"/>
    </source>
</evidence>
<dbReference type="Proteomes" id="UP000075260">
    <property type="component" value="Unassembled WGS sequence"/>
</dbReference>
<organism evidence="1 2">
    <name type="scientific">Sorangium cellulosum</name>
    <name type="common">Polyangium cellulosum</name>
    <dbReference type="NCBI Taxonomy" id="56"/>
    <lineage>
        <taxon>Bacteria</taxon>
        <taxon>Pseudomonadati</taxon>
        <taxon>Myxococcota</taxon>
        <taxon>Polyangia</taxon>
        <taxon>Polyangiales</taxon>
        <taxon>Polyangiaceae</taxon>
        <taxon>Sorangium</taxon>
    </lineage>
</organism>